<dbReference type="InterPro" id="IPR036909">
    <property type="entry name" value="Cyt_c-like_dom_sf"/>
</dbReference>
<dbReference type="Gene3D" id="1.10.760.10">
    <property type="entry name" value="Cytochrome c-like domain"/>
    <property type="match status" value="2"/>
</dbReference>
<dbReference type="InterPro" id="IPR051395">
    <property type="entry name" value="Cytochrome_c_Peroxidase/MauG"/>
</dbReference>
<feature type="domain" description="Di-haem cytochrome c peroxidase" evidence="5">
    <location>
        <begin position="109"/>
        <end position="257"/>
    </location>
</feature>
<keyword evidence="6" id="KW-0575">Peroxidase</keyword>
<dbReference type="PROSITE" id="PS51257">
    <property type="entry name" value="PROKAR_LIPOPROTEIN"/>
    <property type="match status" value="1"/>
</dbReference>
<keyword evidence="2" id="KW-0732">Signal</keyword>
<dbReference type="PANTHER" id="PTHR30600:SF10">
    <property type="entry name" value="BLL6722 PROTEIN"/>
    <property type="match status" value="1"/>
</dbReference>
<evidence type="ECO:0000313" key="7">
    <source>
        <dbReference type="Proteomes" id="UP001172083"/>
    </source>
</evidence>
<dbReference type="PANTHER" id="PTHR30600">
    <property type="entry name" value="CYTOCHROME C PEROXIDASE-RELATED"/>
    <property type="match status" value="1"/>
</dbReference>
<dbReference type="InterPro" id="IPR004852">
    <property type="entry name" value="Di-haem_cyt_c_peroxidsae"/>
</dbReference>
<keyword evidence="4" id="KW-1133">Transmembrane helix</keyword>
<evidence type="ECO:0000259" key="5">
    <source>
        <dbReference type="Pfam" id="PF03150"/>
    </source>
</evidence>
<feature type="transmembrane region" description="Helical" evidence="4">
    <location>
        <begin position="12"/>
        <end position="29"/>
    </location>
</feature>
<evidence type="ECO:0000256" key="4">
    <source>
        <dbReference type="SAM" id="Phobius"/>
    </source>
</evidence>
<dbReference type="RefSeq" id="WP_346758313.1">
    <property type="nucleotide sequence ID" value="NZ_JAUJEB010000001.1"/>
</dbReference>
<keyword evidence="7" id="KW-1185">Reference proteome</keyword>
<reference evidence="6" key="1">
    <citation type="submission" date="2023-06" db="EMBL/GenBank/DDBJ databases">
        <title>Genomic of Agaribacillus aureum.</title>
        <authorList>
            <person name="Wang G."/>
        </authorList>
    </citation>
    <scope>NUCLEOTIDE SEQUENCE</scope>
    <source>
        <strain evidence="6">BMA12</strain>
    </source>
</reference>
<dbReference type="SUPFAM" id="SSF46626">
    <property type="entry name" value="Cytochrome c"/>
    <property type="match status" value="2"/>
</dbReference>
<dbReference type="EMBL" id="JAUJEB010000001">
    <property type="protein sequence ID" value="MDN5212997.1"/>
    <property type="molecule type" value="Genomic_DNA"/>
</dbReference>
<comment type="caution">
    <text evidence="6">The sequence shown here is derived from an EMBL/GenBank/DDBJ whole genome shotgun (WGS) entry which is preliminary data.</text>
</comment>
<dbReference type="Pfam" id="PF03150">
    <property type="entry name" value="CCP_MauG"/>
    <property type="match status" value="1"/>
</dbReference>
<keyword evidence="4" id="KW-0812">Transmembrane</keyword>
<accession>A0ABT8L5H0</accession>
<organism evidence="6 7">
    <name type="scientific">Agaribacillus aureus</name>
    <dbReference type="NCBI Taxonomy" id="3051825"/>
    <lineage>
        <taxon>Bacteria</taxon>
        <taxon>Pseudomonadati</taxon>
        <taxon>Bacteroidota</taxon>
        <taxon>Cytophagia</taxon>
        <taxon>Cytophagales</taxon>
        <taxon>Splendidivirgaceae</taxon>
        <taxon>Agaribacillus</taxon>
    </lineage>
</organism>
<sequence length="425" mass="47918">MKQRLNKLKSKLLKISIFGSVIILVSVLLSCSEDGEVDEIEQEEIGSTENQLSEIQFTDEEMSVFNGILSLRQRMFNYAKLAIPQYFEESSGSLPGQDNTPDNNPVTDEGATLGRVLFYDVNLSANNTISCSSCHQQDKGFSDPARFSVGLNGETTKRHSMTLINSRWYEKRGFFWDERARSLEDQVLIPIQDHIEMGLELSELVAKLERLEYYDVLFNKAFGTTEINPDRISKALSQFTRSIVSYNSKFNKAVRADNLDEVPETDMVSMSTLTEQENIGLDIFYNFATCGYCHMGPAHVADSMKNNGLDLVYADKGKAEWSGNSKDNALFKPPSLANIAFTAPYMHDGRFETLMDVVNHYSDNIKAHPNLNFRLTTEDIDGTVGGTPLRLELDQEQKEALVAFLKTFTDEVISTDEKYGDPFIR</sequence>
<evidence type="ECO:0000256" key="2">
    <source>
        <dbReference type="ARBA" id="ARBA00022729"/>
    </source>
</evidence>
<keyword evidence="3" id="KW-0560">Oxidoreductase</keyword>
<evidence type="ECO:0000256" key="1">
    <source>
        <dbReference type="ARBA" id="ARBA00004196"/>
    </source>
</evidence>
<dbReference type="Proteomes" id="UP001172083">
    <property type="component" value="Unassembled WGS sequence"/>
</dbReference>
<gene>
    <name evidence="6" type="ORF">QQ020_13100</name>
</gene>
<keyword evidence="4" id="KW-0472">Membrane</keyword>
<proteinExistence type="predicted"/>
<protein>
    <submittedName>
        <fullName evidence="6">Cytochrome c peroxidase</fullName>
    </submittedName>
</protein>
<name>A0ABT8L5H0_9BACT</name>
<evidence type="ECO:0000313" key="6">
    <source>
        <dbReference type="EMBL" id="MDN5212997.1"/>
    </source>
</evidence>
<evidence type="ECO:0000256" key="3">
    <source>
        <dbReference type="ARBA" id="ARBA00023002"/>
    </source>
</evidence>
<comment type="subcellular location">
    <subcellularLocation>
        <location evidence="1">Cell envelope</location>
    </subcellularLocation>
</comment>
<dbReference type="GO" id="GO:0004601">
    <property type="term" value="F:peroxidase activity"/>
    <property type="evidence" value="ECO:0007669"/>
    <property type="project" value="UniProtKB-KW"/>
</dbReference>